<dbReference type="AlphaFoldDB" id="A0A3A9JNI9"/>
<evidence type="ECO:0000313" key="4">
    <source>
        <dbReference type="Proteomes" id="UP000274097"/>
    </source>
</evidence>
<dbReference type="Proteomes" id="UP000274097">
    <property type="component" value="Unassembled WGS sequence"/>
</dbReference>
<evidence type="ECO:0000256" key="1">
    <source>
        <dbReference type="SAM" id="Coils"/>
    </source>
</evidence>
<organism evidence="2 5">
    <name type="scientific">Teichococcus wenyumeiae</name>
    <dbReference type="NCBI Taxonomy" id="2478470"/>
    <lineage>
        <taxon>Bacteria</taxon>
        <taxon>Pseudomonadati</taxon>
        <taxon>Pseudomonadota</taxon>
        <taxon>Alphaproteobacteria</taxon>
        <taxon>Acetobacterales</taxon>
        <taxon>Roseomonadaceae</taxon>
        <taxon>Roseomonas</taxon>
    </lineage>
</organism>
<protein>
    <submittedName>
        <fullName evidence="2">DUF3102 domain-containing protein</fullName>
    </submittedName>
</protein>
<gene>
    <name evidence="2" type="ORF">D6Z83_27690</name>
    <name evidence="3" type="ORF">EBE87_28150</name>
</gene>
<dbReference type="EMBL" id="RAQU01000410">
    <property type="protein sequence ID" value="RKK00489.1"/>
    <property type="molecule type" value="Genomic_DNA"/>
</dbReference>
<comment type="caution">
    <text evidence="2">The sequence shown here is derived from an EMBL/GenBank/DDBJ whole genome shotgun (WGS) entry which is preliminary data.</text>
</comment>
<name>A0A3A9JNI9_9PROT</name>
<evidence type="ECO:0000313" key="3">
    <source>
        <dbReference type="EMBL" id="RMI14115.1"/>
    </source>
</evidence>
<dbReference type="Pfam" id="PF11300">
    <property type="entry name" value="DUF3102"/>
    <property type="match status" value="1"/>
</dbReference>
<dbReference type="InParanoid" id="A0A3A9JNI9"/>
<dbReference type="Proteomes" id="UP000278036">
    <property type="component" value="Unassembled WGS sequence"/>
</dbReference>
<reference evidence="2 5" key="1">
    <citation type="submission" date="2018-09" db="EMBL/GenBank/DDBJ databases">
        <title>Roseomonas sp. nov., isolated from feces of Tibetan antelopes in the Qinghai-Tibet plateau, China.</title>
        <authorList>
            <person name="Tian Z."/>
        </authorList>
    </citation>
    <scope>NUCLEOTIDE SEQUENCE [LARGE SCALE GENOMIC DNA]</scope>
    <source>
        <strain evidence="3 4">Z23</strain>
        <strain evidence="2 5">Z24</strain>
    </source>
</reference>
<keyword evidence="1" id="KW-0175">Coiled coil</keyword>
<evidence type="ECO:0000313" key="5">
    <source>
        <dbReference type="Proteomes" id="UP000278036"/>
    </source>
</evidence>
<proteinExistence type="predicted"/>
<dbReference type="EMBL" id="RFLX01000130">
    <property type="protein sequence ID" value="RMI14115.1"/>
    <property type="molecule type" value="Genomic_DNA"/>
</dbReference>
<dbReference type="InterPro" id="IPR021451">
    <property type="entry name" value="DUF3102"/>
</dbReference>
<accession>A0A3A9JNI9</accession>
<keyword evidence="4" id="KW-1185">Reference proteome</keyword>
<evidence type="ECO:0000313" key="2">
    <source>
        <dbReference type="EMBL" id="RKK00489.1"/>
    </source>
</evidence>
<sequence>MALHLPSTATGASSMTGFVLSRTRRKSSSLPATATPEQGFRNRDKVLRNTLLECRDVPSYVLEIQKLWDDAAESFLTIGRYLVQAKQNLKHGEFEQMIRHELPFDKNVAHRLRRVAEDIDKGRLDASKLPRNYTTIYRFVTMNDALLERAQQEGVMHPEVTHRQIHTFLRQVRDEQMVSIQAVNYNEVTDQYSTLRKEISALEKILEEKRGLLRKIEDELKRSELGVIEGTKVF</sequence>
<feature type="coiled-coil region" evidence="1">
    <location>
        <begin position="185"/>
        <end position="222"/>
    </location>
</feature>